<dbReference type="SUPFAM" id="SSF144232">
    <property type="entry name" value="HIT/MYND zinc finger-like"/>
    <property type="match status" value="1"/>
</dbReference>
<dbReference type="PANTHER" id="PTHR46165:SF7">
    <property type="entry name" value="SET AND MYND DOMAIN-CONTAINING PROTEIN 4"/>
    <property type="match status" value="1"/>
</dbReference>
<dbReference type="InterPro" id="IPR052097">
    <property type="entry name" value="SET-MYND_domain_protein"/>
</dbReference>
<evidence type="ECO:0000259" key="11">
    <source>
        <dbReference type="PROSITE" id="PS50280"/>
    </source>
</evidence>
<evidence type="ECO:0000256" key="9">
    <source>
        <dbReference type="ARBA" id="ARBA00093680"/>
    </source>
</evidence>
<evidence type="ECO:0000256" key="8">
    <source>
        <dbReference type="ARBA" id="ARBA00093635"/>
    </source>
</evidence>
<dbReference type="Proteomes" id="UP001652625">
    <property type="component" value="Chromosome 13"/>
</dbReference>
<keyword evidence="4" id="KW-0479">Metal-binding</keyword>
<evidence type="ECO:0000256" key="5">
    <source>
        <dbReference type="ARBA" id="ARBA00022771"/>
    </source>
</evidence>
<dbReference type="InterPro" id="IPR011990">
    <property type="entry name" value="TPR-like_helical_dom_sf"/>
</dbReference>
<name>A0ABM4DDZ5_HYDVU</name>
<reference evidence="14" key="1">
    <citation type="submission" date="2025-08" db="UniProtKB">
        <authorList>
            <consortium name="RefSeq"/>
        </authorList>
    </citation>
    <scope>IDENTIFICATION</scope>
</reference>
<keyword evidence="5 10" id="KW-0863">Zinc-finger</keyword>
<comment type="function">
    <text evidence="7">Protein-lysine N-methyltransferase. Monomethylates PRMT5, modulating its transcriptional activity. May also act as a histone methyltransferase. Plays a critical role in cardiac development. Acts as a key epigenetic regulator of gene expression during cardiac development via its dual activities as a methyltransferase and negative regulator of HDAC1.</text>
</comment>
<dbReference type="Gene3D" id="1.25.40.10">
    <property type="entry name" value="Tetratricopeptide repeat domain"/>
    <property type="match status" value="1"/>
</dbReference>
<evidence type="ECO:0000256" key="4">
    <source>
        <dbReference type="ARBA" id="ARBA00022723"/>
    </source>
</evidence>
<keyword evidence="1" id="KW-0489">Methyltransferase</keyword>
<dbReference type="Gene3D" id="1.10.220.160">
    <property type="match status" value="1"/>
</dbReference>
<dbReference type="SUPFAM" id="SSF82199">
    <property type="entry name" value="SET domain"/>
    <property type="match status" value="1"/>
</dbReference>
<keyword evidence="3" id="KW-0949">S-adenosyl-L-methionine</keyword>
<dbReference type="Gene3D" id="6.10.140.2220">
    <property type="match status" value="1"/>
</dbReference>
<evidence type="ECO:0000256" key="6">
    <source>
        <dbReference type="ARBA" id="ARBA00022833"/>
    </source>
</evidence>
<dbReference type="Gene3D" id="2.170.270.10">
    <property type="entry name" value="SET domain"/>
    <property type="match status" value="1"/>
</dbReference>
<keyword evidence="13" id="KW-1185">Reference proteome</keyword>
<dbReference type="PANTHER" id="PTHR46165">
    <property type="entry name" value="SET AND MYND DOMAIN-CONTAINING PROTEIN 4"/>
    <property type="match status" value="1"/>
</dbReference>
<evidence type="ECO:0000256" key="10">
    <source>
        <dbReference type="PROSITE-ProRule" id="PRU00134"/>
    </source>
</evidence>
<dbReference type="InterPro" id="IPR002893">
    <property type="entry name" value="Znf_MYND"/>
</dbReference>
<keyword evidence="2" id="KW-0808">Transferase</keyword>
<evidence type="ECO:0000256" key="7">
    <source>
        <dbReference type="ARBA" id="ARBA00093423"/>
    </source>
</evidence>
<evidence type="ECO:0000256" key="1">
    <source>
        <dbReference type="ARBA" id="ARBA00022603"/>
    </source>
</evidence>
<accession>A0ABM4DDZ5</accession>
<dbReference type="RefSeq" id="XP_065672629.1">
    <property type="nucleotide sequence ID" value="XM_065816557.1"/>
</dbReference>
<evidence type="ECO:0000256" key="3">
    <source>
        <dbReference type="ARBA" id="ARBA00022691"/>
    </source>
</evidence>
<gene>
    <name evidence="14" type="primary">LOC105846382</name>
</gene>
<evidence type="ECO:0000256" key="2">
    <source>
        <dbReference type="ARBA" id="ARBA00022679"/>
    </source>
</evidence>
<organism evidence="13 14">
    <name type="scientific">Hydra vulgaris</name>
    <name type="common">Hydra</name>
    <name type="synonym">Hydra attenuata</name>
    <dbReference type="NCBI Taxonomy" id="6087"/>
    <lineage>
        <taxon>Eukaryota</taxon>
        <taxon>Metazoa</taxon>
        <taxon>Cnidaria</taxon>
        <taxon>Hydrozoa</taxon>
        <taxon>Hydroidolina</taxon>
        <taxon>Anthoathecata</taxon>
        <taxon>Aplanulata</taxon>
        <taxon>Hydridae</taxon>
        <taxon>Hydra</taxon>
    </lineage>
</organism>
<protein>
    <recommendedName>
        <fullName evidence="8">Protein-lysine N-methyltransferase SMYD4</fullName>
    </recommendedName>
    <alternativeName>
        <fullName evidence="9">SET and MYND domain-containing protein 4</fullName>
    </alternativeName>
</protein>
<proteinExistence type="predicted"/>
<dbReference type="CDD" id="cd10536">
    <property type="entry name" value="SET_SMYD4"/>
    <property type="match status" value="1"/>
</dbReference>
<keyword evidence="6" id="KW-0862">Zinc</keyword>
<evidence type="ECO:0000313" key="13">
    <source>
        <dbReference type="Proteomes" id="UP001652625"/>
    </source>
</evidence>
<sequence length="625" mass="70971">MAASFISWYNNIKDVIQNGGMKDLENHFNEQKNDFSRVSLLLKQSEIFDTVILKSFKPKCKKLSENARNLGNKQFANLKLIDSMQCYSESISLAESCSRELALAYGNRSAVLFEKEEYALCQADINAALLNKYPSDRLYKLYERLGKCYLELSLYDQASEALSECLRCIKVSDLTEDQKTTKLQSISNMVKGCQENFSYSCLNVQNFYYVVRPPVILKRNTIYPSTSEALKIVSKNSKGRHAIASRDIKAGEVIIIEKPFASLCLPECYNTHCYHCLMRFKINYPCRLCSTVNYCSISCEKESWENFHCFECEYLGVLINDDVGLAHLAFKIVTNVGISMLLSFKENKSFVDLNPYNSTDYNSIYSLIGNSELRKPADLFRRALLSIYIGKILCLTNFCSMENLKIVCAHLLKHIQMLPCNAHEVSELQLKASNYKDSELKEIGSAVYATLSLLNHSCDPSVVRHCYGDTCVLRAIKHIKEGSEIVDNYGFLYAVEAKVIRQSHLMEQYFFACQCEACSNDWPLYQDLVAAMPSFLCSKCSKCYSFDSSCCVTDKEILNFQALHSKYSSAMLDVLENGNVVSNLSVLLEYLDLLSRKAILPIVHFNNCQEIVKLCFSLQGNCVKL</sequence>
<evidence type="ECO:0000259" key="12">
    <source>
        <dbReference type="PROSITE" id="PS50865"/>
    </source>
</evidence>
<dbReference type="PROSITE" id="PS50865">
    <property type="entry name" value="ZF_MYND_2"/>
    <property type="match status" value="1"/>
</dbReference>
<dbReference type="PROSITE" id="PS50280">
    <property type="entry name" value="SET"/>
    <property type="match status" value="1"/>
</dbReference>
<dbReference type="SUPFAM" id="SSF48452">
    <property type="entry name" value="TPR-like"/>
    <property type="match status" value="1"/>
</dbReference>
<dbReference type="InterPro" id="IPR001214">
    <property type="entry name" value="SET_dom"/>
</dbReference>
<dbReference type="InterPro" id="IPR046341">
    <property type="entry name" value="SET_dom_sf"/>
</dbReference>
<dbReference type="InterPro" id="IPR044421">
    <property type="entry name" value="SMYD4_SET"/>
</dbReference>
<feature type="domain" description="SET" evidence="11">
    <location>
        <begin position="230"/>
        <end position="490"/>
    </location>
</feature>
<dbReference type="Pfam" id="PF00856">
    <property type="entry name" value="SET"/>
    <property type="match status" value="1"/>
</dbReference>
<feature type="domain" description="MYND-type" evidence="12">
    <location>
        <begin position="273"/>
        <end position="312"/>
    </location>
</feature>
<evidence type="ECO:0000313" key="14">
    <source>
        <dbReference type="RefSeq" id="XP_065672629.1"/>
    </source>
</evidence>
<dbReference type="GeneID" id="105846382"/>